<sequence>MEAGRDRRVAPALSAAIAAVEAAPAPETSRVAGSGHTAAPKADGTCVAWDESLTLRLVLIWRSVQQEHGDVDETARLAIVLEQLQATANGVALSHAAVESQLRAVMHMHQFIARVNASVSDNRRGGIPGWFELSSDEKRALRVMHGVRGPDISLPVFVILDSVLNPTAAANSSPVAMPRADAKSESIVHAGESVRDRPFVGDLDHAEIVDFKRNWSEEVTMRLAKTWHRVAIETPEMRGAMLSQKVHSEFVAAIGGCSRSRKAIEDKMHAMKDMYRFIRMHDEGFARGAKRQPWFELSKTERRQFRAAHGIRVPNLSPDVYKELDQFLSMKPCNSSAPAVSTPPQRLKRARQDVSAAASSDFSNVALTTEELLLRLLQAQEEATQERRRQHLEQMALLREPASADASRAASMMDDTTPFNRFYGEKDVLAAITCEYLDEAASKKDTSAATVCLGRVMMTTYRFQFRPDPHEYERVRRHLLYRSEDEIADFFLLPLGCIAGVKKKNSVIEIVTKDLRQQSFRFDVVEVTRIFSVLTTYVFPNKIDFLFAFYHRLPSSLTDENEVLPCERDWDVYDPRAEWDREGVLDNGKWRVSLMNEGFREIDTYPELLVVPACIPDGILCEATAFRSLGRIPCLCWFNKSNGATLSRSSQPKVGMSKATSPADEKLVAAISASSLLSDALHIIDCRPMSNALANRAKGYGVESTDNYKNCTVSFMNIPNIHSMRDSMKKLRSLCLSLSCDNLQWLGSVEDTKWLLYVRQLLKSALHVAQLLRDGQSVLLHCSHGWDRTSQIASLSQLILDPYFRTWKGFQVLIEKEWLSFGHPFQLRLSHGEKADTQESPIFIQFLDCVWQLLRLYPTHFEFNEGFLLMLAEALHSCRFGTFLFDCRKHREEVGLKSRTPSVWAWINGFRQELTEPMFVPNQHLSPPAAGLLRSVVLWDSMFMRWSVQPSLHEPSAPQDFFADQKSRVLTWQLPRPTWDVLNEAMAVKLRHAEAMALRYLNGCMLA</sequence>
<dbReference type="PANTHER" id="PTHR10807">
    <property type="entry name" value="MYOTUBULARIN-RELATED"/>
    <property type="match status" value="1"/>
</dbReference>
<evidence type="ECO:0000256" key="2">
    <source>
        <dbReference type="PIRSR" id="PIRSR630564-2"/>
    </source>
</evidence>
<dbReference type="GO" id="GO:0005737">
    <property type="term" value="C:cytoplasm"/>
    <property type="evidence" value="ECO:0007669"/>
    <property type="project" value="TreeGrafter"/>
</dbReference>
<proteinExistence type="predicted"/>
<comment type="caution">
    <text evidence="4">The sequence shown here is derived from an EMBL/GenBank/DDBJ whole genome shotgun (WGS) entry which is preliminary data.</text>
</comment>
<protein>
    <recommendedName>
        <fullName evidence="3">Myotubularin phosphatase domain-containing protein</fullName>
    </recommendedName>
</protein>
<dbReference type="InterPro" id="IPR030564">
    <property type="entry name" value="Myotubularin"/>
</dbReference>
<dbReference type="SUPFAM" id="SSF52799">
    <property type="entry name" value="(Phosphotyrosine protein) phosphatases II"/>
    <property type="match status" value="1"/>
</dbReference>
<dbReference type="Pfam" id="PF06602">
    <property type="entry name" value="Myotub-related"/>
    <property type="match status" value="1"/>
</dbReference>
<feature type="binding site" evidence="2">
    <location>
        <begin position="720"/>
        <end position="721"/>
    </location>
    <ligand>
        <name>substrate</name>
    </ligand>
</feature>
<evidence type="ECO:0000313" key="4">
    <source>
        <dbReference type="EMBL" id="KAJ0402451.1"/>
    </source>
</evidence>
<organism evidence="4 5">
    <name type="scientific">Pythium insidiosum</name>
    <name type="common">Pythiosis disease agent</name>
    <dbReference type="NCBI Taxonomy" id="114742"/>
    <lineage>
        <taxon>Eukaryota</taxon>
        <taxon>Sar</taxon>
        <taxon>Stramenopiles</taxon>
        <taxon>Oomycota</taxon>
        <taxon>Peronosporomycetes</taxon>
        <taxon>Pythiales</taxon>
        <taxon>Pythiaceae</taxon>
        <taxon>Pythium</taxon>
    </lineage>
</organism>
<dbReference type="EMBL" id="JAKCXM010000102">
    <property type="protein sequence ID" value="KAJ0402451.1"/>
    <property type="molecule type" value="Genomic_DNA"/>
</dbReference>
<dbReference type="Proteomes" id="UP001209570">
    <property type="component" value="Unassembled WGS sequence"/>
</dbReference>
<evidence type="ECO:0000256" key="1">
    <source>
        <dbReference type="PIRSR" id="PIRSR630564-1"/>
    </source>
</evidence>
<evidence type="ECO:0000259" key="3">
    <source>
        <dbReference type="PROSITE" id="PS51339"/>
    </source>
</evidence>
<dbReference type="PANTHER" id="PTHR10807:SF128">
    <property type="entry name" value="PHOSPHATIDYLINOSITOL-3,5-BISPHOSPHATE 3-PHOSPHATASE"/>
    <property type="match status" value="1"/>
</dbReference>
<keyword evidence="5" id="KW-1185">Reference proteome</keyword>
<dbReference type="InterPro" id="IPR016130">
    <property type="entry name" value="Tyr_Pase_AS"/>
</dbReference>
<accession>A0AAD5MC83</accession>
<gene>
    <name evidence="4" type="ORF">P43SY_000604</name>
</gene>
<feature type="domain" description="Myotubularin phosphatase" evidence="3">
    <location>
        <begin position="569"/>
        <end position="943"/>
    </location>
</feature>
<feature type="binding site" evidence="2">
    <location>
        <begin position="695"/>
        <end position="698"/>
    </location>
    <ligand>
        <name>substrate</name>
    </ligand>
</feature>
<feature type="binding site" evidence="2">
    <location>
        <begin position="782"/>
        <end position="788"/>
    </location>
    <ligand>
        <name>substrate</name>
    </ligand>
</feature>
<reference evidence="4" key="1">
    <citation type="submission" date="2021-12" db="EMBL/GenBank/DDBJ databases">
        <title>Prjna785345.</title>
        <authorList>
            <person name="Rujirawat T."/>
            <person name="Krajaejun T."/>
        </authorList>
    </citation>
    <scope>NUCLEOTIDE SEQUENCE</scope>
    <source>
        <strain evidence="4">Pi057C3</strain>
    </source>
</reference>
<dbReference type="AlphaFoldDB" id="A0AAD5MC83"/>
<dbReference type="PROSITE" id="PS51339">
    <property type="entry name" value="PPASE_MYOTUBULARIN"/>
    <property type="match status" value="1"/>
</dbReference>
<dbReference type="InterPro" id="IPR010569">
    <property type="entry name" value="Myotubularin-like_Pase_dom"/>
</dbReference>
<name>A0AAD5MC83_PYTIN</name>
<feature type="active site" description="Phosphocysteine intermediate" evidence="1">
    <location>
        <position position="782"/>
    </location>
</feature>
<dbReference type="SUPFAM" id="SSF50729">
    <property type="entry name" value="PH domain-like"/>
    <property type="match status" value="1"/>
</dbReference>
<evidence type="ECO:0000313" key="5">
    <source>
        <dbReference type="Proteomes" id="UP001209570"/>
    </source>
</evidence>
<dbReference type="PROSITE" id="PS00383">
    <property type="entry name" value="TYR_PHOSPHATASE_1"/>
    <property type="match status" value="1"/>
</dbReference>
<dbReference type="InterPro" id="IPR029021">
    <property type="entry name" value="Prot-tyrosine_phosphatase-like"/>
</dbReference>
<dbReference type="CDD" id="cd14507">
    <property type="entry name" value="PTP-MTM-like"/>
    <property type="match status" value="1"/>
</dbReference>